<reference evidence="4" key="1">
    <citation type="submission" date="2018-05" db="EMBL/GenBank/DDBJ databases">
        <authorList>
            <person name="Lanie J.A."/>
            <person name="Ng W.-L."/>
            <person name="Kazmierczak K.M."/>
            <person name="Andrzejewski T.M."/>
            <person name="Davidsen T.M."/>
            <person name="Wayne K.J."/>
            <person name="Tettelin H."/>
            <person name="Glass J.I."/>
            <person name="Rusch D."/>
            <person name="Podicherti R."/>
            <person name="Tsui H.-C.T."/>
            <person name="Winkler M.E."/>
        </authorList>
    </citation>
    <scope>NUCLEOTIDE SEQUENCE</scope>
</reference>
<accession>A0A381XDW0</accession>
<dbReference type="Pfam" id="PF00881">
    <property type="entry name" value="Nitroreductase"/>
    <property type="match status" value="1"/>
</dbReference>
<dbReference type="PANTHER" id="PTHR43673">
    <property type="entry name" value="NAD(P)H NITROREDUCTASE YDGI-RELATED"/>
    <property type="match status" value="1"/>
</dbReference>
<proteinExistence type="inferred from homology"/>
<gene>
    <name evidence="4" type="ORF">METZ01_LOCUS115762</name>
</gene>
<dbReference type="SUPFAM" id="SSF55469">
    <property type="entry name" value="FMN-dependent nitroreductase-like"/>
    <property type="match status" value="1"/>
</dbReference>
<evidence type="ECO:0000256" key="1">
    <source>
        <dbReference type="ARBA" id="ARBA00007118"/>
    </source>
</evidence>
<name>A0A381XDW0_9ZZZZ</name>
<organism evidence="4">
    <name type="scientific">marine metagenome</name>
    <dbReference type="NCBI Taxonomy" id="408172"/>
    <lineage>
        <taxon>unclassified sequences</taxon>
        <taxon>metagenomes</taxon>
        <taxon>ecological metagenomes</taxon>
    </lineage>
</organism>
<evidence type="ECO:0000313" key="4">
    <source>
        <dbReference type="EMBL" id="SVA62908.1"/>
    </source>
</evidence>
<dbReference type="InterPro" id="IPR000415">
    <property type="entry name" value="Nitroreductase-like"/>
</dbReference>
<sequence length="201" mass="22099">VSVSGALRARRNCRSFSSRPLEQELVDDLVDRARRTPTAGNSQGVEFLVLHGPEAVSTYWDTSLSDDARSSFAFPGLLHAPLLVVPFGLPGRYLDRYSEPDKAMTGLGNAKECWSVPYWLIDAAFAAMALQLLAVESGLGCCFFGLFAQETSIRERFGIPDEARAVGTVAIGHPEPIAERPGHSARRARRPLEEVVHRGYW</sequence>
<evidence type="ECO:0000256" key="2">
    <source>
        <dbReference type="ARBA" id="ARBA00023002"/>
    </source>
</evidence>
<dbReference type="InterPro" id="IPR029479">
    <property type="entry name" value="Nitroreductase"/>
</dbReference>
<dbReference type="EMBL" id="UINC01014817">
    <property type="protein sequence ID" value="SVA62908.1"/>
    <property type="molecule type" value="Genomic_DNA"/>
</dbReference>
<dbReference type="AlphaFoldDB" id="A0A381XDW0"/>
<feature type="non-terminal residue" evidence="4">
    <location>
        <position position="1"/>
    </location>
</feature>
<evidence type="ECO:0000259" key="3">
    <source>
        <dbReference type="Pfam" id="PF00881"/>
    </source>
</evidence>
<dbReference type="GO" id="GO:0016491">
    <property type="term" value="F:oxidoreductase activity"/>
    <property type="evidence" value="ECO:0007669"/>
    <property type="project" value="UniProtKB-KW"/>
</dbReference>
<dbReference type="Gene3D" id="3.40.109.10">
    <property type="entry name" value="NADH Oxidase"/>
    <property type="match status" value="1"/>
</dbReference>
<keyword evidence="2" id="KW-0560">Oxidoreductase</keyword>
<feature type="domain" description="Nitroreductase" evidence="3">
    <location>
        <begin position="7"/>
        <end position="173"/>
    </location>
</feature>
<comment type="similarity">
    <text evidence="1">Belongs to the nitroreductase family.</text>
</comment>
<protein>
    <recommendedName>
        <fullName evidence="3">Nitroreductase domain-containing protein</fullName>
    </recommendedName>
</protein>
<dbReference type="PANTHER" id="PTHR43673:SF10">
    <property type="entry name" value="NADH DEHYDROGENASE_NAD(P)H NITROREDUCTASE XCC3605-RELATED"/>
    <property type="match status" value="1"/>
</dbReference>